<feature type="domain" description="DUF4384" evidence="2">
    <location>
        <begin position="385"/>
        <end position="468"/>
    </location>
</feature>
<evidence type="ECO:0000259" key="2">
    <source>
        <dbReference type="Pfam" id="PF14326"/>
    </source>
</evidence>
<reference evidence="3 4" key="1">
    <citation type="submission" date="2016-10" db="EMBL/GenBank/DDBJ databases">
        <authorList>
            <person name="de Groot N.N."/>
        </authorList>
    </citation>
    <scope>NUCLEOTIDE SEQUENCE [LARGE SCALE GENOMIC DNA]</scope>
    <source>
        <strain evidence="3 4">DSM 29340</strain>
    </source>
</reference>
<feature type="region of interest" description="Disordered" evidence="1">
    <location>
        <begin position="56"/>
        <end position="83"/>
    </location>
</feature>
<dbReference type="AlphaFoldDB" id="A0A1H7DUW3"/>
<name>A0A1H7DUW3_9RHOB</name>
<proteinExistence type="predicted"/>
<dbReference type="OrthoDB" id="8456171at2"/>
<gene>
    <name evidence="3" type="ORF">SAMN05444007_11285</name>
</gene>
<feature type="compositionally biased region" description="Low complexity" evidence="1">
    <location>
        <begin position="98"/>
        <end position="113"/>
    </location>
</feature>
<dbReference type="Proteomes" id="UP000199379">
    <property type="component" value="Unassembled WGS sequence"/>
</dbReference>
<feature type="region of interest" description="Disordered" evidence="1">
    <location>
        <begin position="95"/>
        <end position="147"/>
    </location>
</feature>
<organism evidence="3 4">
    <name type="scientific">Cribrihabitans marinus</name>
    <dbReference type="NCBI Taxonomy" id="1227549"/>
    <lineage>
        <taxon>Bacteria</taxon>
        <taxon>Pseudomonadati</taxon>
        <taxon>Pseudomonadota</taxon>
        <taxon>Alphaproteobacteria</taxon>
        <taxon>Rhodobacterales</taxon>
        <taxon>Paracoccaceae</taxon>
        <taxon>Cribrihabitans</taxon>
    </lineage>
</organism>
<feature type="compositionally biased region" description="Low complexity" evidence="1">
    <location>
        <begin position="58"/>
        <end position="73"/>
    </location>
</feature>
<evidence type="ECO:0000313" key="3">
    <source>
        <dbReference type="EMBL" id="SEK03472.1"/>
    </source>
</evidence>
<feature type="region of interest" description="Disordered" evidence="1">
    <location>
        <begin position="160"/>
        <end position="180"/>
    </location>
</feature>
<protein>
    <recommendedName>
        <fullName evidence="2">DUF4384 domain-containing protein</fullName>
    </recommendedName>
</protein>
<dbReference type="RefSeq" id="WP_092370495.1">
    <property type="nucleotide sequence ID" value="NZ_FNYD01000012.1"/>
</dbReference>
<dbReference type="Pfam" id="PF14326">
    <property type="entry name" value="DUF4384"/>
    <property type="match status" value="1"/>
</dbReference>
<accession>A0A1H7DUW3</accession>
<evidence type="ECO:0000313" key="4">
    <source>
        <dbReference type="Proteomes" id="UP000199379"/>
    </source>
</evidence>
<dbReference type="STRING" id="1227549.SAMN05444007_11285"/>
<keyword evidence="4" id="KW-1185">Reference proteome</keyword>
<evidence type="ECO:0000256" key="1">
    <source>
        <dbReference type="SAM" id="MobiDB-lite"/>
    </source>
</evidence>
<dbReference type="EMBL" id="FNYD01000012">
    <property type="protein sequence ID" value="SEK03472.1"/>
    <property type="molecule type" value="Genomic_DNA"/>
</dbReference>
<sequence>MSRGAALWAAGLAGSVLLHGAGAAVLWRAVQPDPVAEQPVPDTRMRLSAYRVTRTEAAEAAPQADPAAQTEATGARLGPGEIPRSRAEPAALTAVNLPPQTAPTATAPTLDAPGEALPAAVPDPETMPQARPQTEPLDPAQPAPETAPAAELTAVNIPDAPLQPRPLVAGDPVPEAANPLAPAADPLVDVAPAADVLTGTQPPANPAPSVEAPAAPAAQIAATGEALGSAPPRPVTLPQAAPQVQSVRAELAFSTDEGAVDPVSLAAFQSFMDPQAGQAEELRDGIEGLLAAVPCSRMQVQFRPEGNRLDLVGHVPAEDMRAPVLAALQAQMGGNITVADNLRILPEPQCGALSGIADVGLPQSTDQITNPLLVGEDTHAREFRYVQGQQLVLDLTGADYDAYVYVDYFDAEGQVIHLSPNESTPLRLTPAESALRIGAERPGEPGLYITIGPPYGQEIAVAFAASEPLYSGLRPLVEPAAPYLDWLRARVAEARETHPDFKGEWVYFFVSTVPG</sequence>
<dbReference type="InterPro" id="IPR025493">
    <property type="entry name" value="DUF4384"/>
</dbReference>